<keyword evidence="3 7" id="KW-0732">Signal</keyword>
<evidence type="ECO:0000256" key="6">
    <source>
        <dbReference type="SAM" id="MobiDB-lite"/>
    </source>
</evidence>
<dbReference type="EMBL" id="GADI01006308">
    <property type="protein sequence ID" value="JAA67500.1"/>
    <property type="molecule type" value="mRNA"/>
</dbReference>
<organism evidence="8">
    <name type="scientific">Ixodes ricinus</name>
    <name type="common">Common tick</name>
    <name type="synonym">Acarus ricinus</name>
    <dbReference type="NCBI Taxonomy" id="34613"/>
    <lineage>
        <taxon>Eukaryota</taxon>
        <taxon>Metazoa</taxon>
        <taxon>Ecdysozoa</taxon>
        <taxon>Arthropoda</taxon>
        <taxon>Chelicerata</taxon>
        <taxon>Arachnida</taxon>
        <taxon>Acari</taxon>
        <taxon>Parasitiformes</taxon>
        <taxon>Ixodida</taxon>
        <taxon>Ixodoidea</taxon>
        <taxon>Ixodidae</taxon>
        <taxon>Ixodinae</taxon>
        <taxon>Ixodes</taxon>
    </lineage>
</organism>
<evidence type="ECO:0000256" key="7">
    <source>
        <dbReference type="SAM" id="SignalP"/>
    </source>
</evidence>
<feature type="compositionally biased region" description="Polar residues" evidence="6">
    <location>
        <begin position="69"/>
        <end position="86"/>
    </location>
</feature>
<evidence type="ECO:0000256" key="1">
    <source>
        <dbReference type="ARBA" id="ARBA00004613"/>
    </source>
</evidence>
<dbReference type="Pfam" id="PF12115">
    <property type="entry name" value="Salp15"/>
    <property type="match status" value="1"/>
</dbReference>
<comment type="subcellular location">
    <subcellularLocation>
        <location evidence="1">Secreted</location>
    </subcellularLocation>
</comment>
<proteinExistence type="evidence at transcript level"/>
<keyword evidence="2" id="KW-0964">Secreted</keyword>
<dbReference type="GO" id="GO:0005576">
    <property type="term" value="C:extracellular region"/>
    <property type="evidence" value="ECO:0007669"/>
    <property type="project" value="UniProtKB-SubCell"/>
</dbReference>
<comment type="similarity">
    <text evidence="5">Belongs to the salp15 family.</text>
</comment>
<keyword evidence="4" id="KW-0325">Glycoprotein</keyword>
<evidence type="ECO:0000256" key="3">
    <source>
        <dbReference type="ARBA" id="ARBA00022729"/>
    </source>
</evidence>
<sequence>MFKLKFFILFVLAGLCFGDSSGSETGASREGAESSDGTSPDSDPPAEPQTSQQAVQSDEGSEVQEKETQSNGEGSENQKGDTVSKNQENREQRTFADAVGLPQWIKNATVFLNSLLLLCHNQNRWERISNDTIHWENCTFDCRHDTNDHPHVENLPEGTPCGNRKVCEKKKCVVRTYNTCLFLPLTIDDY</sequence>
<feature type="chain" id="PRO_5005516801" evidence="7">
    <location>
        <begin position="19"/>
        <end position="190"/>
    </location>
</feature>
<protein>
    <submittedName>
        <fullName evidence="8">Putative ixodes 8-cys protein</fullName>
    </submittedName>
</protein>
<feature type="region of interest" description="Disordered" evidence="6">
    <location>
        <begin position="21"/>
        <end position="89"/>
    </location>
</feature>
<feature type="compositionally biased region" description="Polar residues" evidence="6">
    <location>
        <begin position="48"/>
        <end position="58"/>
    </location>
</feature>
<feature type="signal peptide" evidence="7">
    <location>
        <begin position="1"/>
        <end position="18"/>
    </location>
</feature>
<name>A0A0K8R8N1_IXORI</name>
<dbReference type="InterPro" id="IPR021971">
    <property type="entry name" value="Salp15"/>
</dbReference>
<accession>A0A0K8R8N1</accession>
<evidence type="ECO:0000256" key="4">
    <source>
        <dbReference type="ARBA" id="ARBA00023180"/>
    </source>
</evidence>
<reference evidence="8" key="1">
    <citation type="submission" date="2012-12" db="EMBL/GenBank/DDBJ databases">
        <title>Identification and characterization of a phenylalanine ammonia-lyase gene family in Isatis indigotica Fort.</title>
        <authorList>
            <person name="Liu Q."/>
            <person name="Chen J."/>
            <person name="Zhou X."/>
            <person name="Di P."/>
            <person name="Xiao Y."/>
            <person name="Xuan H."/>
            <person name="Zhang L."/>
            <person name="Chen W."/>
        </authorList>
    </citation>
    <scope>NUCLEOTIDE SEQUENCE</scope>
    <source>
        <tissue evidence="8">Salivary gland</tissue>
    </source>
</reference>
<evidence type="ECO:0000256" key="5">
    <source>
        <dbReference type="ARBA" id="ARBA00034321"/>
    </source>
</evidence>
<dbReference type="AlphaFoldDB" id="A0A0K8R8N1"/>
<evidence type="ECO:0000313" key="8">
    <source>
        <dbReference type="EMBL" id="JAA67500.1"/>
    </source>
</evidence>
<evidence type="ECO:0000256" key="2">
    <source>
        <dbReference type="ARBA" id="ARBA00022525"/>
    </source>
</evidence>